<proteinExistence type="predicted"/>
<comment type="caution">
    <text evidence="2">The sequence shown here is derived from an EMBL/GenBank/DDBJ whole genome shotgun (WGS) entry which is preliminary data.</text>
</comment>
<dbReference type="RefSeq" id="WP_033096070.1">
    <property type="nucleotide sequence ID" value="NZ_JQED01000057.1"/>
</dbReference>
<feature type="region of interest" description="Disordered" evidence="1">
    <location>
        <begin position="1"/>
        <end position="62"/>
    </location>
</feature>
<accession>A0A099K7U4</accession>
<sequence>MTKPVKTPIKLNSRQGGSYTKDPETGKTTLVEQTKPQEITGFEQQEDNVTQSKAPAKKAQTK</sequence>
<dbReference type="Proteomes" id="UP000029843">
    <property type="component" value="Unassembled WGS sequence"/>
</dbReference>
<name>A0A099K7U4_COLPS</name>
<reference evidence="2 3" key="1">
    <citation type="submission" date="2014-08" db="EMBL/GenBank/DDBJ databases">
        <title>Genomic and Phenotypic Diversity of Colwellia psychrerythraea strains from Disparate Marine Basins.</title>
        <authorList>
            <person name="Techtmann S.M."/>
            <person name="Stelling S.C."/>
            <person name="Utturkar S.M."/>
            <person name="Alshibli N."/>
            <person name="Harris A."/>
            <person name="Brown S.D."/>
            <person name="Hazen T.C."/>
        </authorList>
    </citation>
    <scope>NUCLEOTIDE SEQUENCE [LARGE SCALE GENOMIC DNA]</scope>
    <source>
        <strain evidence="2 3">ND2E</strain>
    </source>
</reference>
<gene>
    <name evidence="2" type="ORF">ND2E_1012</name>
</gene>
<evidence type="ECO:0000313" key="2">
    <source>
        <dbReference type="EMBL" id="KGJ86446.1"/>
    </source>
</evidence>
<dbReference type="EMBL" id="JQED01000057">
    <property type="protein sequence ID" value="KGJ86446.1"/>
    <property type="molecule type" value="Genomic_DNA"/>
</dbReference>
<feature type="compositionally biased region" description="Polar residues" evidence="1">
    <location>
        <begin position="26"/>
        <end position="37"/>
    </location>
</feature>
<dbReference type="PATRIC" id="fig|28229.4.peg.4506"/>
<dbReference type="AlphaFoldDB" id="A0A099K7U4"/>
<organism evidence="2 3">
    <name type="scientific">Colwellia psychrerythraea</name>
    <name type="common">Vibrio psychroerythus</name>
    <dbReference type="NCBI Taxonomy" id="28229"/>
    <lineage>
        <taxon>Bacteria</taxon>
        <taxon>Pseudomonadati</taxon>
        <taxon>Pseudomonadota</taxon>
        <taxon>Gammaproteobacteria</taxon>
        <taxon>Alteromonadales</taxon>
        <taxon>Colwelliaceae</taxon>
        <taxon>Colwellia</taxon>
    </lineage>
</organism>
<evidence type="ECO:0000313" key="3">
    <source>
        <dbReference type="Proteomes" id="UP000029843"/>
    </source>
</evidence>
<protein>
    <submittedName>
        <fullName evidence="2">Uncharacterized protein</fullName>
    </submittedName>
</protein>
<evidence type="ECO:0000256" key="1">
    <source>
        <dbReference type="SAM" id="MobiDB-lite"/>
    </source>
</evidence>